<evidence type="ECO:0000256" key="3">
    <source>
        <dbReference type="ARBA" id="ARBA00022448"/>
    </source>
</evidence>
<keyword evidence="4 9" id="KW-0509">mRNA transport</keyword>
<feature type="region of interest" description="Disordered" evidence="10">
    <location>
        <begin position="1"/>
        <end position="40"/>
    </location>
</feature>
<dbReference type="PANTHER" id="PTHR21527">
    <property type="entry name" value="NUCLEOPORIN NUP35"/>
    <property type="match status" value="1"/>
</dbReference>
<dbReference type="GO" id="GO:0051028">
    <property type="term" value="P:mRNA transport"/>
    <property type="evidence" value="ECO:0007669"/>
    <property type="project" value="UniProtKB-UniRule"/>
</dbReference>
<keyword evidence="8 9" id="KW-0539">Nucleus</keyword>
<evidence type="ECO:0000256" key="4">
    <source>
        <dbReference type="ARBA" id="ARBA00022816"/>
    </source>
</evidence>
<evidence type="ECO:0000256" key="2">
    <source>
        <dbReference type="ARBA" id="ARBA00009454"/>
    </source>
</evidence>
<protein>
    <recommendedName>
        <fullName evidence="11">RRM Nup35-type domain-containing protein</fullName>
    </recommendedName>
</protein>
<dbReference type="SUPFAM" id="SSF54928">
    <property type="entry name" value="RNA-binding domain, RBD"/>
    <property type="match status" value="1"/>
</dbReference>
<sequence>MNPTTTRSSKADRQSPFLRDLATPVSGRRSGGGGAGRFATPGQAAAVSALWRDNFVSPDPPPPPVFTLGDRVDFSPEPALAADLTPLSPVSRTPPHALYEPASFSSPFKVTAEPSGSGAPDEGFRVLRVPSGGDSGWVSPGKSGGTGDRTVKGKGSPVDGIVQPGALITLPPPREVARPEVRRNNLPLAGALDEEQWVTVYGFSIGDTNLVLREFEKFGVILKHVLGPRDANWVHILYQSRYDAQKALAKHGMQLNSVVIIGVKPIDPQQKQYLNEHLESNHNRGFMVPMSLGSVAGSSAGRGPMAPSTWTQHKQHSSNIATSETGGQGSTKAIASPTNIGPSTDPDQEFRFPQALKYAADMQLNLKPTLDVNLGNKPIITLCFVSLLPESSIVLSNGLYYYHQLSWDSCNACKHDKHIHAAGFKASCARLESWFSTSACN</sequence>
<evidence type="ECO:0000256" key="1">
    <source>
        <dbReference type="ARBA" id="ARBA00004567"/>
    </source>
</evidence>
<keyword evidence="3 9" id="KW-0813">Transport</keyword>
<dbReference type="FunFam" id="3.30.70.330:FF:000095">
    <property type="entry name" value="Putative Nucleoporin NUP53"/>
    <property type="match status" value="1"/>
</dbReference>
<dbReference type="EMBL" id="JAQQAF010000006">
    <property type="protein sequence ID" value="KAJ8476668.1"/>
    <property type="molecule type" value="Genomic_DNA"/>
</dbReference>
<evidence type="ECO:0000256" key="9">
    <source>
        <dbReference type="PROSITE-ProRule" id="PRU00804"/>
    </source>
</evidence>
<dbReference type="PANTHER" id="PTHR21527:SF6">
    <property type="entry name" value="NUCLEOPORIN NUP35"/>
    <property type="match status" value="1"/>
</dbReference>
<evidence type="ECO:0000256" key="5">
    <source>
        <dbReference type="ARBA" id="ARBA00022927"/>
    </source>
</evidence>
<dbReference type="Gene3D" id="3.30.70.330">
    <property type="match status" value="1"/>
</dbReference>
<dbReference type="GO" id="GO:0017056">
    <property type="term" value="F:structural constituent of nuclear pore"/>
    <property type="evidence" value="ECO:0007669"/>
    <property type="project" value="TreeGrafter"/>
</dbReference>
<dbReference type="Pfam" id="PF05172">
    <property type="entry name" value="RRM_Nup35"/>
    <property type="match status" value="1"/>
</dbReference>
<dbReference type="PROSITE" id="PS51472">
    <property type="entry name" value="RRM_NUP35"/>
    <property type="match status" value="1"/>
</dbReference>
<gene>
    <name evidence="12" type="ORF">OPV22_020395</name>
</gene>
<dbReference type="GO" id="GO:0044615">
    <property type="term" value="C:nuclear pore nuclear basket"/>
    <property type="evidence" value="ECO:0007669"/>
    <property type="project" value="TreeGrafter"/>
</dbReference>
<keyword evidence="5" id="KW-0653">Protein transport</keyword>
<evidence type="ECO:0000313" key="13">
    <source>
        <dbReference type="Proteomes" id="UP001222027"/>
    </source>
</evidence>
<dbReference type="Proteomes" id="UP001222027">
    <property type="component" value="Unassembled WGS sequence"/>
</dbReference>
<evidence type="ECO:0000313" key="12">
    <source>
        <dbReference type="EMBL" id="KAJ8476668.1"/>
    </source>
</evidence>
<dbReference type="GO" id="GO:0003676">
    <property type="term" value="F:nucleic acid binding"/>
    <property type="evidence" value="ECO:0007669"/>
    <property type="project" value="InterPro"/>
</dbReference>
<evidence type="ECO:0000256" key="7">
    <source>
        <dbReference type="ARBA" id="ARBA00023132"/>
    </source>
</evidence>
<evidence type="ECO:0000256" key="6">
    <source>
        <dbReference type="ARBA" id="ARBA00023010"/>
    </source>
</evidence>
<organism evidence="12 13">
    <name type="scientific">Ensete ventricosum</name>
    <name type="common">Abyssinian banana</name>
    <name type="synonym">Musa ensete</name>
    <dbReference type="NCBI Taxonomy" id="4639"/>
    <lineage>
        <taxon>Eukaryota</taxon>
        <taxon>Viridiplantae</taxon>
        <taxon>Streptophyta</taxon>
        <taxon>Embryophyta</taxon>
        <taxon>Tracheophyta</taxon>
        <taxon>Spermatophyta</taxon>
        <taxon>Magnoliopsida</taxon>
        <taxon>Liliopsida</taxon>
        <taxon>Zingiberales</taxon>
        <taxon>Musaceae</taxon>
        <taxon>Ensete</taxon>
    </lineage>
</organism>
<keyword evidence="7 9" id="KW-0906">Nuclear pore complex</keyword>
<evidence type="ECO:0000259" key="11">
    <source>
        <dbReference type="PROSITE" id="PS51472"/>
    </source>
</evidence>
<dbReference type="AlphaFoldDB" id="A0AAV8QPX3"/>
<feature type="region of interest" description="Disordered" evidence="10">
    <location>
        <begin position="130"/>
        <end position="165"/>
    </location>
</feature>
<evidence type="ECO:0000256" key="8">
    <source>
        <dbReference type="ARBA" id="ARBA00023242"/>
    </source>
</evidence>
<feature type="region of interest" description="Disordered" evidence="10">
    <location>
        <begin position="319"/>
        <end position="345"/>
    </location>
</feature>
<keyword evidence="13" id="KW-1185">Reference proteome</keyword>
<evidence type="ECO:0000256" key="10">
    <source>
        <dbReference type="SAM" id="MobiDB-lite"/>
    </source>
</evidence>
<comment type="similarity">
    <text evidence="2">Belongs to the Nup35 family.</text>
</comment>
<feature type="domain" description="RRM Nup35-type" evidence="11">
    <location>
        <begin position="192"/>
        <end position="273"/>
    </location>
</feature>
<accession>A0AAV8QPX3</accession>
<dbReference type="GO" id="GO:0006999">
    <property type="term" value="P:nuclear pore organization"/>
    <property type="evidence" value="ECO:0007669"/>
    <property type="project" value="TreeGrafter"/>
</dbReference>
<dbReference type="GO" id="GO:0005543">
    <property type="term" value="F:phospholipid binding"/>
    <property type="evidence" value="ECO:0007669"/>
    <property type="project" value="TreeGrafter"/>
</dbReference>
<dbReference type="GO" id="GO:0044613">
    <property type="term" value="C:nuclear pore central transport channel"/>
    <property type="evidence" value="ECO:0007669"/>
    <property type="project" value="TreeGrafter"/>
</dbReference>
<dbReference type="InterPro" id="IPR035979">
    <property type="entry name" value="RBD_domain_sf"/>
</dbReference>
<reference evidence="12 13" key="1">
    <citation type="submission" date="2022-12" db="EMBL/GenBank/DDBJ databases">
        <title>Chromosome-scale assembly of the Ensete ventricosum genome.</title>
        <authorList>
            <person name="Dussert Y."/>
            <person name="Stocks J."/>
            <person name="Wendawek A."/>
            <person name="Woldeyes F."/>
            <person name="Nichols R.A."/>
            <person name="Borrell J.S."/>
        </authorList>
    </citation>
    <scope>NUCLEOTIDE SEQUENCE [LARGE SCALE GENOMIC DNA]</scope>
    <source>
        <strain evidence="13">cv. Maze</strain>
        <tissue evidence="12">Seeds</tissue>
    </source>
</reference>
<dbReference type="GO" id="GO:0006607">
    <property type="term" value="P:NLS-bearing protein import into nucleus"/>
    <property type="evidence" value="ECO:0007669"/>
    <property type="project" value="TreeGrafter"/>
</dbReference>
<dbReference type="InterPro" id="IPR007846">
    <property type="entry name" value="RRM_NUP35_dom"/>
</dbReference>
<dbReference type="InterPro" id="IPR012677">
    <property type="entry name" value="Nucleotide-bd_a/b_plait_sf"/>
</dbReference>
<name>A0AAV8QPX3_ENSVE</name>
<dbReference type="CDD" id="cd12441">
    <property type="entry name" value="RRM_Nup53_like"/>
    <property type="match status" value="1"/>
</dbReference>
<feature type="compositionally biased region" description="Polar residues" evidence="10">
    <location>
        <begin position="319"/>
        <end position="342"/>
    </location>
</feature>
<comment type="subcellular location">
    <subcellularLocation>
        <location evidence="1">Nucleus</location>
        <location evidence="1">Nuclear pore complex</location>
    </subcellularLocation>
</comment>
<proteinExistence type="inferred from homology"/>
<comment type="caution">
    <text evidence="12">The sequence shown here is derived from an EMBL/GenBank/DDBJ whole genome shotgun (WGS) entry which is preliminary data.</text>
</comment>
<keyword evidence="6" id="KW-0811">Translocation</keyword>